<proteinExistence type="predicted"/>
<protein>
    <submittedName>
        <fullName evidence="1">Uncharacterized protein</fullName>
    </submittedName>
</protein>
<keyword evidence="2" id="KW-1185">Reference proteome</keyword>
<dbReference type="EMBL" id="CM055093">
    <property type="protein sequence ID" value="KAJ7565201.1"/>
    <property type="molecule type" value="Genomic_DNA"/>
</dbReference>
<evidence type="ECO:0000313" key="1">
    <source>
        <dbReference type="EMBL" id="KAJ7565201.1"/>
    </source>
</evidence>
<name>A0ACC2EFA1_DIPCM</name>
<reference evidence="2" key="1">
    <citation type="journal article" date="2024" name="Proc. Natl. Acad. Sci. U.S.A.">
        <title>Extraordinary preservation of gene collinearity over three hundred million years revealed in homosporous lycophytes.</title>
        <authorList>
            <person name="Li C."/>
            <person name="Wickell D."/>
            <person name="Kuo L.Y."/>
            <person name="Chen X."/>
            <person name="Nie B."/>
            <person name="Liao X."/>
            <person name="Peng D."/>
            <person name="Ji J."/>
            <person name="Jenkins J."/>
            <person name="Williams M."/>
            <person name="Shu S."/>
            <person name="Plott C."/>
            <person name="Barry K."/>
            <person name="Rajasekar S."/>
            <person name="Grimwood J."/>
            <person name="Han X."/>
            <person name="Sun S."/>
            <person name="Hou Z."/>
            <person name="He W."/>
            <person name="Dai G."/>
            <person name="Sun C."/>
            <person name="Schmutz J."/>
            <person name="Leebens-Mack J.H."/>
            <person name="Li F.W."/>
            <person name="Wang L."/>
        </authorList>
    </citation>
    <scope>NUCLEOTIDE SEQUENCE [LARGE SCALE GENOMIC DNA]</scope>
    <source>
        <strain evidence="2">cv. PW_Plant_1</strain>
    </source>
</reference>
<dbReference type="Proteomes" id="UP001162992">
    <property type="component" value="Chromosome 2"/>
</dbReference>
<accession>A0ACC2EFA1</accession>
<gene>
    <name evidence="1" type="ORF">O6H91_02G052300</name>
</gene>
<organism evidence="1 2">
    <name type="scientific">Diphasiastrum complanatum</name>
    <name type="common">Issler's clubmoss</name>
    <name type="synonym">Lycopodium complanatum</name>
    <dbReference type="NCBI Taxonomy" id="34168"/>
    <lineage>
        <taxon>Eukaryota</taxon>
        <taxon>Viridiplantae</taxon>
        <taxon>Streptophyta</taxon>
        <taxon>Embryophyta</taxon>
        <taxon>Tracheophyta</taxon>
        <taxon>Lycopodiopsida</taxon>
        <taxon>Lycopodiales</taxon>
        <taxon>Lycopodiaceae</taxon>
        <taxon>Lycopodioideae</taxon>
        <taxon>Diphasiastrum</taxon>
    </lineage>
</organism>
<comment type="caution">
    <text evidence="1">The sequence shown here is derived from an EMBL/GenBank/DDBJ whole genome shotgun (WGS) entry which is preliminary data.</text>
</comment>
<evidence type="ECO:0000313" key="2">
    <source>
        <dbReference type="Proteomes" id="UP001162992"/>
    </source>
</evidence>
<sequence>MRMAYSSGSIFSLAIFVVLQAAGTVLSSSSSDPPTCVYSIYIRTGSIWKGGTDSNIGAQFFDSYNNSITIDNLVPWGGLMPKDYNYYERGNLDIFSGLGYCLATPICKLVISSDGSGPHHGWYVNYLEVTSTGPHIPCGQHLFTLEQWLATDAYPYELTAVSASCEVLTAAIFFLCIDIMNQALVA</sequence>